<evidence type="ECO:0000259" key="1">
    <source>
        <dbReference type="Pfam" id="PF00326"/>
    </source>
</evidence>
<dbReference type="InterPro" id="IPR050585">
    <property type="entry name" value="Xaa-Pro_dipeptidyl-ppase/CocE"/>
</dbReference>
<dbReference type="SUPFAM" id="SSF82171">
    <property type="entry name" value="DPP6 N-terminal domain-like"/>
    <property type="match status" value="1"/>
</dbReference>
<evidence type="ECO:0000313" key="3">
    <source>
        <dbReference type="Proteomes" id="UP001597079"/>
    </source>
</evidence>
<dbReference type="Pfam" id="PF07676">
    <property type="entry name" value="PD40"/>
    <property type="match status" value="2"/>
</dbReference>
<dbReference type="PANTHER" id="PTHR43056:SF5">
    <property type="entry name" value="PEPTIDASE S9 PROLYL OLIGOPEPTIDASE CATALYTIC DOMAIN-CONTAINING PROTEIN"/>
    <property type="match status" value="1"/>
</dbReference>
<dbReference type="EMBL" id="JBHUCX010000021">
    <property type="protein sequence ID" value="MFD1674762.1"/>
    <property type="molecule type" value="Genomic_DNA"/>
</dbReference>
<reference evidence="3" key="1">
    <citation type="journal article" date="2019" name="Int. J. Syst. Evol. Microbiol.">
        <title>The Global Catalogue of Microorganisms (GCM) 10K type strain sequencing project: providing services to taxonomists for standard genome sequencing and annotation.</title>
        <authorList>
            <consortium name="The Broad Institute Genomics Platform"/>
            <consortium name="The Broad Institute Genome Sequencing Center for Infectious Disease"/>
            <person name="Wu L."/>
            <person name="Ma J."/>
        </authorList>
    </citation>
    <scope>NUCLEOTIDE SEQUENCE [LARGE SCALE GENOMIC DNA]</scope>
    <source>
        <strain evidence="3">CGMCC 1.12286</strain>
    </source>
</reference>
<name>A0ABW4JEP9_9BACL</name>
<dbReference type="PANTHER" id="PTHR43056">
    <property type="entry name" value="PEPTIDASE S9 PROLYL OLIGOPEPTIDASE"/>
    <property type="match status" value="1"/>
</dbReference>
<dbReference type="Pfam" id="PF00326">
    <property type="entry name" value="Peptidase_S9"/>
    <property type="match status" value="1"/>
</dbReference>
<dbReference type="InterPro" id="IPR029058">
    <property type="entry name" value="AB_hydrolase_fold"/>
</dbReference>
<dbReference type="Proteomes" id="UP001597079">
    <property type="component" value="Unassembled WGS sequence"/>
</dbReference>
<feature type="domain" description="Peptidase S9 prolyl oligopeptidase catalytic" evidence="1">
    <location>
        <begin position="424"/>
        <end position="628"/>
    </location>
</feature>
<keyword evidence="3" id="KW-1185">Reference proteome</keyword>
<proteinExistence type="predicted"/>
<dbReference type="SUPFAM" id="SSF53474">
    <property type="entry name" value="alpha/beta-Hydrolases"/>
    <property type="match status" value="1"/>
</dbReference>
<dbReference type="Gene3D" id="2.120.10.30">
    <property type="entry name" value="TolB, C-terminal domain"/>
    <property type="match status" value="1"/>
</dbReference>
<accession>A0ABW4JEP9</accession>
<protein>
    <submittedName>
        <fullName evidence="2">S9 family peptidase</fullName>
    </submittedName>
</protein>
<gene>
    <name evidence="2" type="ORF">ACFSB2_08625</name>
</gene>
<dbReference type="Gene3D" id="3.40.50.1820">
    <property type="entry name" value="alpha/beta hydrolase"/>
    <property type="match status" value="1"/>
</dbReference>
<sequence>MAGQKTAAYGSWKSPISSDMIVQGTISLVGMCFDGADRYWVEARPSEAGRNVLMRQAANGMVEEITPAPFNVRDRVHEYGGAPFVIHEGMVYFSNFADNLLYVRKPDGTIEAMTSDTKKYYADGVIDPLRNRLILVREDHTNSDIFAETTLVSMNADGSNEQIVVSGNDFYANPRFSPDGRHFAWLTWNHPNMPWDETELWVADVMADGSLQNERKVAGGNQSSVIQPVWSPDNQLYFVSDKSNWWNIMRLEHDGAVTTVCPMEAEFGSPSWAFGISDYAFVDPDNIICTYSQNGRKYLATLGVASGMLALVETEDTYFTSIHSNGGKIGYIGASPVSFPHIVVSNPDGSEVEVLKSSAALQVSDDYISVPESIAFPTEGGKTAYAIFYPPKNPDFVAPGQEKPPLLVHVHGGPTAASQAVLNLSTQYWTSRGIAVVDVNYGGSTGYGREYRDRLKGNWGIVDVDDSANAALYLAKRGDVDEDRLAIAGGSAGGYTTLASLVFKDVYRAGASHFGLSELEVFVNETHKFESRYMDGLLGPYPEAKDVYYNRSPINFTDQLSCPVIFFQGLDDKIVPPNQAELMVEALRKKGLPVAYVAFAGEGHGFRMSENIKRSLDGEFYFYSRVFGFTPADDIEPVQIDNM</sequence>
<evidence type="ECO:0000313" key="2">
    <source>
        <dbReference type="EMBL" id="MFD1674762.1"/>
    </source>
</evidence>
<dbReference type="InterPro" id="IPR011042">
    <property type="entry name" value="6-blade_b-propeller_TolB-like"/>
</dbReference>
<dbReference type="RefSeq" id="WP_377942636.1">
    <property type="nucleotide sequence ID" value="NZ_JBHUCX010000021.1"/>
</dbReference>
<comment type="caution">
    <text evidence="2">The sequence shown here is derived from an EMBL/GenBank/DDBJ whole genome shotgun (WGS) entry which is preliminary data.</text>
</comment>
<organism evidence="2 3">
    <name type="scientific">Alicyclobacillus fodiniaquatilis</name>
    <dbReference type="NCBI Taxonomy" id="1661150"/>
    <lineage>
        <taxon>Bacteria</taxon>
        <taxon>Bacillati</taxon>
        <taxon>Bacillota</taxon>
        <taxon>Bacilli</taxon>
        <taxon>Bacillales</taxon>
        <taxon>Alicyclobacillaceae</taxon>
        <taxon>Alicyclobacillus</taxon>
    </lineage>
</organism>
<dbReference type="InterPro" id="IPR001375">
    <property type="entry name" value="Peptidase_S9_cat"/>
</dbReference>
<dbReference type="InterPro" id="IPR011659">
    <property type="entry name" value="WD40"/>
</dbReference>